<evidence type="ECO:0000259" key="9">
    <source>
        <dbReference type="Pfam" id="PF00909"/>
    </source>
</evidence>
<evidence type="ECO:0000256" key="2">
    <source>
        <dbReference type="ARBA" id="ARBA00005887"/>
    </source>
</evidence>
<reference evidence="10 11" key="1">
    <citation type="journal article" date="2011" name="Stand. Genomic Sci.">
        <title>Complete genome sequence of the hyperthermophilic chemolithoautotroph Pyrolobus fumarii type strain (1A).</title>
        <authorList>
            <person name="Anderson I."/>
            <person name="Goker M."/>
            <person name="Nolan M."/>
            <person name="Lucas S."/>
            <person name="Hammon N."/>
            <person name="Deshpande S."/>
            <person name="Cheng J.F."/>
            <person name="Tapia R."/>
            <person name="Han C."/>
            <person name="Goodwin L."/>
            <person name="Pitluck S."/>
            <person name="Huntemann M."/>
            <person name="Liolios K."/>
            <person name="Ivanova N."/>
            <person name="Pagani I."/>
            <person name="Mavromatis K."/>
            <person name="Ovchinikova G."/>
            <person name="Pati A."/>
            <person name="Chen A."/>
            <person name="Palaniappan K."/>
            <person name="Land M."/>
            <person name="Hauser L."/>
            <person name="Brambilla E.M."/>
            <person name="Huber H."/>
            <person name="Yasawong M."/>
            <person name="Rohde M."/>
            <person name="Spring S."/>
            <person name="Abt B."/>
            <person name="Sikorski J."/>
            <person name="Wirth R."/>
            <person name="Detter J.C."/>
            <person name="Woyke T."/>
            <person name="Bristow J."/>
            <person name="Eisen J.A."/>
            <person name="Markowitz V."/>
            <person name="Hugenholtz P."/>
            <person name="Kyrpides N.C."/>
            <person name="Klenk H.P."/>
            <person name="Lapidus A."/>
        </authorList>
    </citation>
    <scope>NUCLEOTIDE SEQUENCE [LARGE SCALE GENOMIC DNA]</scope>
    <source>
        <strain evidence="11">DSM 11204 / 1A</strain>
    </source>
</reference>
<protein>
    <recommendedName>
        <fullName evidence="8">Ammonium transporter</fullName>
    </recommendedName>
</protein>
<dbReference type="EMBL" id="CP002838">
    <property type="protein sequence ID" value="AEM38977.1"/>
    <property type="molecule type" value="Genomic_DNA"/>
</dbReference>
<dbReference type="NCBIfam" id="TIGR00836">
    <property type="entry name" value="amt"/>
    <property type="match status" value="1"/>
</dbReference>
<evidence type="ECO:0000256" key="5">
    <source>
        <dbReference type="ARBA" id="ARBA00022989"/>
    </source>
</evidence>
<dbReference type="InterPro" id="IPR029020">
    <property type="entry name" value="Ammonium/urea_transptr"/>
</dbReference>
<keyword evidence="4 8" id="KW-0812">Transmembrane</keyword>
<keyword evidence="5 8" id="KW-1133">Transmembrane helix</keyword>
<keyword evidence="3 8" id="KW-0813">Transport</keyword>
<dbReference type="AlphaFoldDB" id="G0EFF3"/>
<dbReference type="KEGG" id="pfm:Pyrfu_1110"/>
<evidence type="ECO:0000256" key="4">
    <source>
        <dbReference type="ARBA" id="ARBA00022692"/>
    </source>
</evidence>
<keyword evidence="7 8" id="KW-0924">Ammonia transport</keyword>
<dbReference type="OrthoDB" id="10960at2157"/>
<evidence type="ECO:0000256" key="3">
    <source>
        <dbReference type="ARBA" id="ARBA00022448"/>
    </source>
</evidence>
<organism evidence="10 11">
    <name type="scientific">Pyrolobus fumarii (strain DSM 11204 / 1A)</name>
    <dbReference type="NCBI Taxonomy" id="694429"/>
    <lineage>
        <taxon>Archaea</taxon>
        <taxon>Thermoproteota</taxon>
        <taxon>Thermoprotei</taxon>
        <taxon>Desulfurococcales</taxon>
        <taxon>Pyrodictiaceae</taxon>
        <taxon>Pyrolobus</taxon>
    </lineage>
</organism>
<dbReference type="PANTHER" id="PTHR43029">
    <property type="entry name" value="AMMONIUM TRANSPORTER MEP2"/>
    <property type="match status" value="1"/>
</dbReference>
<evidence type="ECO:0000256" key="1">
    <source>
        <dbReference type="ARBA" id="ARBA00004141"/>
    </source>
</evidence>
<feature type="transmembrane region" description="Helical" evidence="8">
    <location>
        <begin position="239"/>
        <end position="259"/>
    </location>
</feature>
<feature type="transmembrane region" description="Helical" evidence="8">
    <location>
        <begin position="168"/>
        <end position="189"/>
    </location>
</feature>
<evidence type="ECO:0000256" key="7">
    <source>
        <dbReference type="ARBA" id="ARBA00023177"/>
    </source>
</evidence>
<dbReference type="PANTHER" id="PTHR43029:SF10">
    <property type="entry name" value="AMMONIUM TRANSPORTER MEP2"/>
    <property type="match status" value="1"/>
</dbReference>
<feature type="transmembrane region" description="Helical" evidence="8">
    <location>
        <begin position="201"/>
        <end position="219"/>
    </location>
</feature>
<gene>
    <name evidence="10" type="ordered locus">Pyrfu_1110</name>
</gene>
<dbReference type="PROSITE" id="PS01219">
    <property type="entry name" value="AMMONIUM_TRANSP"/>
    <property type="match status" value="1"/>
</dbReference>
<evidence type="ECO:0000256" key="6">
    <source>
        <dbReference type="ARBA" id="ARBA00023136"/>
    </source>
</evidence>
<dbReference type="HOGENOM" id="CLU_000445_33_0_2"/>
<evidence type="ECO:0000256" key="8">
    <source>
        <dbReference type="RuleBase" id="RU362002"/>
    </source>
</evidence>
<feature type="transmembrane region" description="Helical" evidence="8">
    <location>
        <begin position="359"/>
        <end position="382"/>
    </location>
</feature>
<dbReference type="InterPro" id="IPR018047">
    <property type="entry name" value="Ammonium_transpt_CS"/>
</dbReference>
<keyword evidence="11" id="KW-1185">Reference proteome</keyword>
<dbReference type="Proteomes" id="UP000001037">
    <property type="component" value="Chromosome"/>
</dbReference>
<feature type="transmembrane region" description="Helical" evidence="8">
    <location>
        <begin position="95"/>
        <end position="116"/>
    </location>
</feature>
<name>G0EFF3_PYRF1</name>
<proteinExistence type="inferred from homology"/>
<feature type="transmembrane region" description="Helical" evidence="8">
    <location>
        <begin position="128"/>
        <end position="148"/>
    </location>
</feature>
<dbReference type="eggNOG" id="arCOG04397">
    <property type="taxonomic scope" value="Archaea"/>
</dbReference>
<dbReference type="InterPro" id="IPR001905">
    <property type="entry name" value="Ammonium_transpt"/>
</dbReference>
<dbReference type="SUPFAM" id="SSF111352">
    <property type="entry name" value="Ammonium transporter"/>
    <property type="match status" value="1"/>
</dbReference>
<comment type="similarity">
    <text evidence="2 8">Belongs to the ammonia transporter channel (TC 1.A.11.2) family.</text>
</comment>
<feature type="transmembrane region" description="Helical" evidence="8">
    <location>
        <begin position="292"/>
        <end position="308"/>
    </location>
</feature>
<feature type="transmembrane region" description="Helical" evidence="8">
    <location>
        <begin position="46"/>
        <end position="75"/>
    </location>
</feature>
<dbReference type="GO" id="GO:0008519">
    <property type="term" value="F:ammonium channel activity"/>
    <property type="evidence" value="ECO:0007669"/>
    <property type="project" value="InterPro"/>
</dbReference>
<sequence length="412" mass="43093">MNSVAAGDVAWLLTASSMVLFMTVPGLALFYGGLVRARSVVSTMMYSLLAFALVSVVWVLLGFGIAFGSDIAGFIGNPVDYLRWLAQPTPSTGDIPLPVIIGFQGMFAAIATAIISSAVVERARIEAWALYAILWVLLVYSVIAHWVWGGGWAQKLPELLGIPEALDFAGGVVVHIASGFSALMLALLLGRRRTAREVEPVPHNIPLVLIGTGILWFGWMGFNAGSALAADATAANAWLVTNTAAAAGAITWFLLSLAVTGRASSVAFASGAVAGLVAITPCAGYVGPLDALPIGAVASIVSYMAMNWRIRKGIDETLDAWAVHGMSGLWGSIAAGIFANPAVSSHAGLLYGNPVQLASQILTSVAAIAYAMIATVVIYYVVEALVGWRVPVEAEYVGLDAAEYGEQAYLTM</sequence>
<accession>G0EFF3</accession>
<feature type="transmembrane region" description="Helical" evidence="8">
    <location>
        <begin position="12"/>
        <end position="34"/>
    </location>
</feature>
<feature type="domain" description="Ammonium transporter AmtB-like" evidence="9">
    <location>
        <begin position="10"/>
        <end position="409"/>
    </location>
</feature>
<keyword evidence="6 8" id="KW-0472">Membrane</keyword>
<dbReference type="FunCoup" id="G0EFF3">
    <property type="interactions" value="11"/>
</dbReference>
<evidence type="ECO:0000313" key="11">
    <source>
        <dbReference type="Proteomes" id="UP000001037"/>
    </source>
</evidence>
<dbReference type="Gene3D" id="1.10.3430.10">
    <property type="entry name" value="Ammonium transporter AmtB like domains"/>
    <property type="match status" value="1"/>
</dbReference>
<comment type="subcellular location">
    <subcellularLocation>
        <location evidence="8">Cell membrane</location>
        <topology evidence="8">Multi-pass membrane protein</topology>
    </subcellularLocation>
    <subcellularLocation>
        <location evidence="1">Membrane</location>
        <topology evidence="1">Multi-pass membrane protein</topology>
    </subcellularLocation>
</comment>
<dbReference type="InterPro" id="IPR024041">
    <property type="entry name" value="NH4_transpt_AmtB-like_dom"/>
</dbReference>
<dbReference type="STRING" id="694429.Pyrfu_1110"/>
<dbReference type="GO" id="GO:0005886">
    <property type="term" value="C:plasma membrane"/>
    <property type="evidence" value="ECO:0007669"/>
    <property type="project" value="UniProtKB-SubCell"/>
</dbReference>
<dbReference type="InParanoid" id="G0EFF3"/>
<dbReference type="Pfam" id="PF00909">
    <property type="entry name" value="Ammonium_transp"/>
    <property type="match status" value="1"/>
</dbReference>
<evidence type="ECO:0000313" key="10">
    <source>
        <dbReference type="EMBL" id="AEM38977.1"/>
    </source>
</evidence>
<feature type="transmembrane region" description="Helical" evidence="8">
    <location>
        <begin position="266"/>
        <end position="286"/>
    </location>
</feature>
<feature type="transmembrane region" description="Helical" evidence="8">
    <location>
        <begin position="320"/>
        <end position="339"/>
    </location>
</feature>